<name>A0A176VXC8_MARPO</name>
<sequence length="304" mass="33815">MASLALSLPGLAPCARFQRLLCGGLQASLKVRAGGPRTSLLGFSSLHCNFRRWVVKEMPLNPKPYGLLLIRISRAVLVLETRIASRRLSVSCSAAGASSAGSQPEDDESPYQVLGVTPFEKFDAIKAVYTRRHRDAERRGDEASMARVSKEIKYADKRVLFPWGPKIAKSPKNDVLINLAGSAFIALWIIITQVAEWKPLQFLIFGYAFRLFLKLKEYEPPTSVWSEEDEDADSKRRQKNGKRLLRTLALVFSCVAIASLAFTGILNAYELAGAFIPRELINSQELFVTIVSSVLLFFTGSFLR</sequence>
<evidence type="ECO:0000313" key="3">
    <source>
        <dbReference type="Proteomes" id="UP000077202"/>
    </source>
</evidence>
<gene>
    <name evidence="2" type="ORF">AXG93_4620s2320</name>
</gene>
<reference evidence="2" key="1">
    <citation type="submission" date="2016-03" db="EMBL/GenBank/DDBJ databases">
        <title>Mechanisms controlling the formation of the plant cell surface in tip-growing cells are functionally conserved among land plants.</title>
        <authorList>
            <person name="Honkanen S."/>
            <person name="Jones V.A."/>
            <person name="Morieri G."/>
            <person name="Champion C."/>
            <person name="Hetherington A.J."/>
            <person name="Kelly S."/>
            <person name="Saint-Marcoux D."/>
            <person name="Proust H."/>
            <person name="Prescott H."/>
            <person name="Dolan L."/>
        </authorList>
    </citation>
    <scope>NUCLEOTIDE SEQUENCE [LARGE SCALE GENOMIC DNA]</scope>
    <source>
        <tissue evidence="2">Whole gametophyte</tissue>
    </source>
</reference>
<keyword evidence="3" id="KW-1185">Reference proteome</keyword>
<dbReference type="InterPro" id="IPR021788">
    <property type="entry name" value="CPP1-like"/>
</dbReference>
<protein>
    <recommendedName>
        <fullName evidence="4">J domain-containing protein</fullName>
    </recommendedName>
</protein>
<organism evidence="2 3">
    <name type="scientific">Marchantia polymorpha subsp. ruderalis</name>
    <dbReference type="NCBI Taxonomy" id="1480154"/>
    <lineage>
        <taxon>Eukaryota</taxon>
        <taxon>Viridiplantae</taxon>
        <taxon>Streptophyta</taxon>
        <taxon>Embryophyta</taxon>
        <taxon>Marchantiophyta</taxon>
        <taxon>Marchantiopsida</taxon>
        <taxon>Marchantiidae</taxon>
        <taxon>Marchantiales</taxon>
        <taxon>Marchantiaceae</taxon>
        <taxon>Marchantia</taxon>
    </lineage>
</organism>
<evidence type="ECO:0008006" key="4">
    <source>
        <dbReference type="Google" id="ProtNLM"/>
    </source>
</evidence>
<proteinExistence type="predicted"/>
<dbReference type="AlphaFoldDB" id="A0A176VXC8"/>
<keyword evidence="1" id="KW-0472">Membrane</keyword>
<dbReference type="PANTHER" id="PTHR33372">
    <property type="match status" value="1"/>
</dbReference>
<dbReference type="PANTHER" id="PTHR33372:SF5">
    <property type="entry name" value="PROTEIN CHLOROPLAST J-LIKE DOMAIN 1, CHLOROPLASTIC"/>
    <property type="match status" value="1"/>
</dbReference>
<dbReference type="GO" id="GO:0031969">
    <property type="term" value="C:chloroplast membrane"/>
    <property type="evidence" value="ECO:0007669"/>
    <property type="project" value="TreeGrafter"/>
</dbReference>
<feature type="transmembrane region" description="Helical" evidence="1">
    <location>
        <begin position="244"/>
        <end position="266"/>
    </location>
</feature>
<keyword evidence="1" id="KW-1133">Transmembrane helix</keyword>
<dbReference type="Proteomes" id="UP000077202">
    <property type="component" value="Unassembled WGS sequence"/>
</dbReference>
<feature type="transmembrane region" description="Helical" evidence="1">
    <location>
        <begin position="175"/>
        <end position="195"/>
    </location>
</feature>
<feature type="transmembrane region" description="Helical" evidence="1">
    <location>
        <begin position="286"/>
        <end position="303"/>
    </location>
</feature>
<keyword evidence="1" id="KW-0812">Transmembrane</keyword>
<comment type="caution">
    <text evidence="2">The sequence shown here is derived from an EMBL/GenBank/DDBJ whole genome shotgun (WGS) entry which is preliminary data.</text>
</comment>
<evidence type="ECO:0000256" key="1">
    <source>
        <dbReference type="SAM" id="Phobius"/>
    </source>
</evidence>
<dbReference type="EMBL" id="LVLJ01002341">
    <property type="protein sequence ID" value="OAE25417.1"/>
    <property type="molecule type" value="Genomic_DNA"/>
</dbReference>
<accession>A0A176VXC8</accession>
<evidence type="ECO:0000313" key="2">
    <source>
        <dbReference type="EMBL" id="OAE25417.1"/>
    </source>
</evidence>